<dbReference type="Gene3D" id="3.10.20.90">
    <property type="entry name" value="Phosphatidylinositol 3-kinase Catalytic Subunit, Chain A, domain 1"/>
    <property type="match status" value="1"/>
</dbReference>
<keyword evidence="3" id="KW-1185">Reference proteome</keyword>
<dbReference type="Pfam" id="PF13881">
    <property type="entry name" value="Rad60-SLD_2"/>
    <property type="match status" value="1"/>
</dbReference>
<reference evidence="2 3" key="1">
    <citation type="submission" date="2022-01" db="EMBL/GenBank/DDBJ databases">
        <title>A chromosomal length assembly of Cordylochernes scorpioides.</title>
        <authorList>
            <person name="Zeh D."/>
            <person name="Zeh J."/>
        </authorList>
    </citation>
    <scope>NUCLEOTIDE SEQUENCE [LARGE SCALE GENOMIC DNA]</scope>
    <source>
        <strain evidence="2">IN4F17</strain>
        <tissue evidence="2">Whole Body</tissue>
    </source>
</reference>
<sequence>MYRLQRKMSEEWREVIHWSSDLMTTSATTVERGLPMGEPLVCLKNWVSNVKVDMPRHMEVSSTTVSAINLKLILVSGKTQEFLFSPNDAATDIAQYVFENWPPEDMDCILK</sequence>
<dbReference type="EMBL" id="CP092875">
    <property type="protein sequence ID" value="UYV75565.1"/>
    <property type="molecule type" value="Genomic_DNA"/>
</dbReference>
<protein>
    <submittedName>
        <fullName evidence="2">UBL3</fullName>
    </submittedName>
</protein>
<gene>
    <name evidence="2" type="ORF">LAZ67_13000630</name>
</gene>
<dbReference type="Proteomes" id="UP001235939">
    <property type="component" value="Chromosome 13"/>
</dbReference>
<organism evidence="2 3">
    <name type="scientific">Cordylochernes scorpioides</name>
    <dbReference type="NCBI Taxonomy" id="51811"/>
    <lineage>
        <taxon>Eukaryota</taxon>
        <taxon>Metazoa</taxon>
        <taxon>Ecdysozoa</taxon>
        <taxon>Arthropoda</taxon>
        <taxon>Chelicerata</taxon>
        <taxon>Arachnida</taxon>
        <taxon>Pseudoscorpiones</taxon>
        <taxon>Cheliferoidea</taxon>
        <taxon>Chernetidae</taxon>
        <taxon>Cordylochernes</taxon>
    </lineage>
</organism>
<evidence type="ECO:0000313" key="3">
    <source>
        <dbReference type="Proteomes" id="UP001235939"/>
    </source>
</evidence>
<feature type="domain" description="UBL3-like ubiquitin" evidence="1">
    <location>
        <begin position="67"/>
        <end position="104"/>
    </location>
</feature>
<proteinExistence type="predicted"/>
<dbReference type="InterPro" id="IPR039540">
    <property type="entry name" value="UBL3-like_ubiquitin_dom"/>
</dbReference>
<evidence type="ECO:0000313" key="2">
    <source>
        <dbReference type="EMBL" id="UYV75565.1"/>
    </source>
</evidence>
<evidence type="ECO:0000259" key="1">
    <source>
        <dbReference type="Pfam" id="PF13881"/>
    </source>
</evidence>
<name>A0ABY6L340_9ARAC</name>
<accession>A0ABY6L340</accession>